<organism evidence="3 4">
    <name type="scientific">Paenibacillus glucanolyticus</name>
    <dbReference type="NCBI Taxonomy" id="59843"/>
    <lineage>
        <taxon>Bacteria</taxon>
        <taxon>Bacillati</taxon>
        <taxon>Bacillota</taxon>
        <taxon>Bacilli</taxon>
        <taxon>Bacillales</taxon>
        <taxon>Paenibacillaceae</taxon>
        <taxon>Paenibacillus</taxon>
    </lineage>
</organism>
<dbReference type="CDD" id="cd00090">
    <property type="entry name" value="HTH_ARSR"/>
    <property type="match status" value="1"/>
</dbReference>
<dbReference type="SMART" id="SM00418">
    <property type="entry name" value="HTH_ARSR"/>
    <property type="match status" value="1"/>
</dbReference>
<dbReference type="STRING" id="59843.A3958_20625"/>
<sequence>MKYKVSIDVSMVYELLGSFMIYATRKWTDNLDIGKQLITEMDERLPQQVRVQFSGARLWPLADYDVLYALIMLRGEHEEIPDFLEWIESSPVGELHGLLQPHLPSLSLDEISRIRADYTPLMKLWYEHYFSNVERDLYHLLEEDAEEKRMLLPKMDDENLIEYASSGVILDDVRQEHVVLFPGTHFRPINTYCFYENVLLLQYPIDIPEEEEDEPPVVLLRMTEALADPERLRLLRYIADEPKAVSEMATELGQPYEDLMHHLMILRAAGLLRSHLKSENNERFSLRPDGASELQMFLETYIRLS</sequence>
<protein>
    <submittedName>
        <fullName evidence="3">ArsR family transcriptional regulator</fullName>
    </submittedName>
</protein>
<accession>A0A163LPP8</accession>
<dbReference type="InterPro" id="IPR001845">
    <property type="entry name" value="HTH_ArsR_DNA-bd_dom"/>
</dbReference>
<evidence type="ECO:0000313" key="4">
    <source>
        <dbReference type="Proteomes" id="UP000076796"/>
    </source>
</evidence>
<dbReference type="GeneID" id="97556152"/>
<evidence type="ECO:0000313" key="3">
    <source>
        <dbReference type="EMBL" id="KZS48322.1"/>
    </source>
</evidence>
<dbReference type="GO" id="GO:0003677">
    <property type="term" value="F:DNA binding"/>
    <property type="evidence" value="ECO:0007669"/>
    <property type="project" value="UniProtKB-KW"/>
</dbReference>
<evidence type="ECO:0000259" key="2">
    <source>
        <dbReference type="PROSITE" id="PS50987"/>
    </source>
</evidence>
<dbReference type="Gene3D" id="1.10.10.10">
    <property type="entry name" value="Winged helix-like DNA-binding domain superfamily/Winged helix DNA-binding domain"/>
    <property type="match status" value="1"/>
</dbReference>
<dbReference type="OrthoDB" id="2646147at2"/>
<reference evidence="3" key="1">
    <citation type="journal article" date="2016" name="Genome Announc.">
        <title>Draft genomes of two strains of Paenibacillus glucanolyticus with capability to degrade lignocellulose.</title>
        <authorList>
            <person name="Mathews S.L."/>
            <person name="Pawlak J."/>
            <person name="Grunden A.M."/>
        </authorList>
    </citation>
    <scope>NUCLEOTIDE SEQUENCE [LARGE SCALE GENOMIC DNA]</scope>
    <source>
        <strain evidence="3">SLM1</strain>
    </source>
</reference>
<dbReference type="SUPFAM" id="SSF46785">
    <property type="entry name" value="Winged helix' DNA-binding domain"/>
    <property type="match status" value="1"/>
</dbReference>
<comment type="caution">
    <text evidence="3">The sequence shown here is derived from an EMBL/GenBank/DDBJ whole genome shotgun (WGS) entry which is preliminary data.</text>
</comment>
<dbReference type="AlphaFoldDB" id="A0A163LPP8"/>
<dbReference type="InterPro" id="IPR036390">
    <property type="entry name" value="WH_DNA-bd_sf"/>
</dbReference>
<proteinExistence type="predicted"/>
<keyword evidence="1" id="KW-0238">DNA-binding</keyword>
<dbReference type="EMBL" id="LWMH01000001">
    <property type="protein sequence ID" value="KZS48322.1"/>
    <property type="molecule type" value="Genomic_DNA"/>
</dbReference>
<dbReference type="RefSeq" id="WP_063479267.1">
    <property type="nucleotide sequence ID" value="NZ_CP147845.1"/>
</dbReference>
<dbReference type="InterPro" id="IPR036388">
    <property type="entry name" value="WH-like_DNA-bd_sf"/>
</dbReference>
<gene>
    <name evidence="3" type="ORF">AWU65_21505</name>
</gene>
<dbReference type="PROSITE" id="PS50987">
    <property type="entry name" value="HTH_ARSR_2"/>
    <property type="match status" value="1"/>
</dbReference>
<dbReference type="Proteomes" id="UP000076796">
    <property type="component" value="Unassembled WGS sequence"/>
</dbReference>
<name>A0A163LPP8_9BACL</name>
<feature type="domain" description="HTH arsR-type" evidence="2">
    <location>
        <begin position="211"/>
        <end position="305"/>
    </location>
</feature>
<dbReference type="InterPro" id="IPR011991">
    <property type="entry name" value="ArsR-like_HTH"/>
</dbReference>
<evidence type="ECO:0000256" key="1">
    <source>
        <dbReference type="ARBA" id="ARBA00023125"/>
    </source>
</evidence>
<dbReference type="GO" id="GO:0003700">
    <property type="term" value="F:DNA-binding transcription factor activity"/>
    <property type="evidence" value="ECO:0007669"/>
    <property type="project" value="InterPro"/>
</dbReference>
<dbReference type="Pfam" id="PF12840">
    <property type="entry name" value="HTH_20"/>
    <property type="match status" value="1"/>
</dbReference>
<keyword evidence="4" id="KW-1185">Reference proteome</keyword>